<dbReference type="PROSITE" id="PS50095">
    <property type="entry name" value="PLAT"/>
    <property type="match status" value="1"/>
</dbReference>
<feature type="transmembrane region" description="Helical" evidence="9">
    <location>
        <begin position="855"/>
        <end position="875"/>
    </location>
</feature>
<reference evidence="13" key="2">
    <citation type="submission" date="2021-03" db="UniProtKB">
        <authorList>
            <consortium name="Ensembl"/>
        </authorList>
    </citation>
    <scope>IDENTIFICATION</scope>
</reference>
<dbReference type="InterPro" id="IPR051223">
    <property type="entry name" value="Polycystin"/>
</dbReference>
<sequence>MWLLPLMQLFVLTLCHSNGQNKDDSYCPSHLFHVGDMCIQLEKYKKGFSDSESRCQERGGEIVYIENQTILDTLISLLKEEEGGFWVKMSPALRNQLHPNEDDNHSEAGRKKLCFAISSTEEPKEYLANCDEERGFICSFASPLQRKLIRKRRDCYSRKKNIRHNNPNNSTGNPPDFSKISPLTLESLKNMTLQTAVQITEQYVNEMQAKVQEIWTIEPLRTACVILRQLINTSDFLSPEAQVNASQILADLAEQLIKIVDGSNNISAEAVTEVAYHLFYAFDGTMKCYMANYKHLSSHQLDIILFDSLAAVEYLEIAVWLASDISVQSFYFSSTLSSLTLLRVDAADVSKKATSTTLPALSRVTFPPWYVLPNVTQNAPIYVQLLALTINPFLPMNPTVIVGPTTHILLSTEDDNMYVEDLTENIEIVLYRNESATLDVNTKNLTRDQDLNVTVKVTSLIESMVLTLQPEVNISLTLYLGFQQNNNSYLLQKMFLPDNGSYTLVLSPKHFNKGTGTYYVAVTVSNQSIWTVMETISLNIATISTQCVYWDYHLENWTNYGCQVGAQSSLAKTYCLCNHLTFFGSTFFVMPHVVDLRDSAKLLANAAQNPVGLALIGTLLGLFLILLIWAWRKDKEDVKKVRVAALPDNSSEYHYRYAIKVCTGYRMGAGTTSQVLLTLYGSEGQSDPHLLIDTEKQVQHLGAVDVYLLKTRYLGELHSLRLWHSNSGSRPSWYVHRVNVTDLLAQRTWYFCCDSWLASNFADCQLDRIFPAVSRGNLMSLRYLLFSGAVDKLLKDHLWLSVWTRSPWSPFTRVQRLCCCMSLLLLSLLINIMFWKGDDSTQTGKFPINEIKISFQSSLILAVVNIIIVQMFLLIQKPLTQVKLPSNKLRVALSPHPPAKVDATKQFLMDFGKLVDFLHKYIIQILGETPKCPVTSSSEPILQHVESLSYLVQSYICVQGPNQENSTQRNVMTAHQCHFLHYLHQTLTKLQIQVSSLDLTFINTPIHYIHATNVFYELRDQLQSQHFSSSPLPSSVTNSFPVPVAKNTLSSRLPKFLPYVCWFVLLAISSFSAYYMTLVSLDMTRQKATSWLISMLLSLFHSLFLLPPVKAFIQTVFMFRVLRRSTMDDAAEEQQLHGILSLFANCPDWELSGCRDPQDPIYCSPVNKAITSLKRQKLIEKRLYRLVLEIAVHVVFLIMTMIMAYADKSPNEYNLNIAVSNSFSSTFSQIGNIEDFYSWTSSTLLPNLYSQYTGFITDGNCFLLGSPRIRQLRRAQSQYSIGDTGHYKAEWLPLGRNDTPDKEWKYYTEKELVGYPIWGQLGWYSGGGFVAELGNNIINASSILMWLQTNQWLDTYTKAVFVEFNVYNANVNLFCLATFIMETSAIGNFLTSVDLQIRKLSWSTTDIFSSQFISYIIFLIIVLYNIIQQGLLIKKQKWSYLTNIKNLLDLSIIMISICNTGLYIKLALLCQRDINRYQQDRTR</sequence>
<evidence type="ECO:0000259" key="11">
    <source>
        <dbReference type="PROSITE" id="PS50095"/>
    </source>
</evidence>
<evidence type="ECO:0000256" key="10">
    <source>
        <dbReference type="SAM" id="SignalP"/>
    </source>
</evidence>
<feature type="domain" description="GAIN-B" evidence="12">
    <location>
        <begin position="443"/>
        <end position="594"/>
    </location>
</feature>
<keyword evidence="10" id="KW-0732">Signal</keyword>
<evidence type="ECO:0008006" key="14">
    <source>
        <dbReference type="Google" id="ProtNLM"/>
    </source>
</evidence>
<evidence type="ECO:0000256" key="3">
    <source>
        <dbReference type="ARBA" id="ARBA00022692"/>
    </source>
</evidence>
<dbReference type="InterPro" id="IPR001024">
    <property type="entry name" value="PLAT/LH2_dom"/>
</dbReference>
<proteinExistence type="inferred from homology"/>
<protein>
    <recommendedName>
        <fullName evidence="14">Polycystic kidney disease protein 1-like 3</fullName>
    </recommendedName>
</protein>
<feature type="transmembrane region" description="Helical" evidence="9">
    <location>
        <begin position="1056"/>
        <end position="1076"/>
    </location>
</feature>
<evidence type="ECO:0000256" key="7">
    <source>
        <dbReference type="PROSITE-ProRule" id="PRU00152"/>
    </source>
</evidence>
<dbReference type="SUPFAM" id="SSF49723">
    <property type="entry name" value="Lipase/lipooxygenase domain (PLAT/LH2 domain)"/>
    <property type="match status" value="1"/>
</dbReference>
<dbReference type="InterPro" id="IPR000203">
    <property type="entry name" value="GPS"/>
</dbReference>
<dbReference type="InterPro" id="IPR057244">
    <property type="entry name" value="GAIN_B"/>
</dbReference>
<dbReference type="PANTHER" id="PTHR10877:SF195">
    <property type="entry name" value="POLYCYSTIC KIDNEY DISEASE PROTEIN 1-LIKE 3 ISOFORM X1"/>
    <property type="match status" value="1"/>
</dbReference>
<keyword evidence="3 9" id="KW-0812">Transmembrane</keyword>
<feature type="transmembrane region" description="Helical" evidence="9">
    <location>
        <begin position="1447"/>
        <end position="1469"/>
    </location>
</feature>
<feature type="transmembrane region" description="Helical" evidence="9">
    <location>
        <begin position="611"/>
        <end position="631"/>
    </location>
</feature>
<evidence type="ECO:0000256" key="9">
    <source>
        <dbReference type="SAM" id="Phobius"/>
    </source>
</evidence>
<keyword evidence="6" id="KW-1015">Disulfide bond</keyword>
<dbReference type="PANTHER" id="PTHR10877">
    <property type="entry name" value="POLYCYSTIN FAMILY MEMBER"/>
    <property type="match status" value="1"/>
</dbReference>
<feature type="chain" id="PRO_5030783245" description="Polycystic kidney disease protein 1-like 3" evidence="10">
    <location>
        <begin position="20"/>
        <end position="1483"/>
    </location>
</feature>
<feature type="domain" description="PLAT" evidence="11">
    <location>
        <begin position="655"/>
        <end position="771"/>
    </location>
</feature>
<dbReference type="GeneTree" id="ENSGT00940000162813"/>
<dbReference type="GO" id="GO:0016020">
    <property type="term" value="C:membrane"/>
    <property type="evidence" value="ECO:0007669"/>
    <property type="project" value="UniProtKB-SubCell"/>
</dbReference>
<dbReference type="SUPFAM" id="SSF56436">
    <property type="entry name" value="C-type lectin-like"/>
    <property type="match status" value="1"/>
</dbReference>
<evidence type="ECO:0000313" key="13">
    <source>
        <dbReference type="Ensembl" id="ENSXETP00000113162"/>
    </source>
</evidence>
<dbReference type="Pfam" id="PF20519">
    <property type="entry name" value="Polycystin_dom"/>
    <property type="match status" value="1"/>
</dbReference>
<evidence type="ECO:0000256" key="2">
    <source>
        <dbReference type="ARBA" id="ARBA00007200"/>
    </source>
</evidence>
<dbReference type="Pfam" id="PF00059">
    <property type="entry name" value="Lectin_C"/>
    <property type="match status" value="1"/>
</dbReference>
<dbReference type="InterPro" id="IPR036392">
    <property type="entry name" value="PLAT/LH2_dom_sf"/>
</dbReference>
<comment type="similarity">
    <text evidence="2">Belongs to the polycystin family.</text>
</comment>
<dbReference type="InterPro" id="IPR001304">
    <property type="entry name" value="C-type_lectin-like"/>
</dbReference>
<comment type="subcellular location">
    <subcellularLocation>
        <location evidence="1">Membrane</location>
        <topology evidence="1">Multi-pass membrane protein</topology>
    </subcellularLocation>
</comment>
<dbReference type="InterPro" id="IPR016186">
    <property type="entry name" value="C-type_lectin-like/link_sf"/>
</dbReference>
<dbReference type="Gene3D" id="3.10.100.10">
    <property type="entry name" value="Mannose-Binding Protein A, subunit A"/>
    <property type="match status" value="1"/>
</dbReference>
<dbReference type="InterPro" id="IPR016187">
    <property type="entry name" value="CTDL_fold"/>
</dbReference>
<dbReference type="CDD" id="cd00037">
    <property type="entry name" value="CLECT"/>
    <property type="match status" value="1"/>
</dbReference>
<dbReference type="SMART" id="SM00308">
    <property type="entry name" value="LH2"/>
    <property type="match status" value="1"/>
</dbReference>
<dbReference type="FunFam" id="2.60.60.20:FF:000008">
    <property type="entry name" value="Polycystic kidney disease 1-like 2, isoform CRA_a"/>
    <property type="match status" value="1"/>
</dbReference>
<dbReference type="Gene3D" id="2.60.60.20">
    <property type="entry name" value="PLAT/LH2 domain"/>
    <property type="match status" value="1"/>
</dbReference>
<feature type="compositionally biased region" description="Polar residues" evidence="8">
    <location>
        <begin position="164"/>
        <end position="173"/>
    </location>
</feature>
<feature type="signal peptide" evidence="10">
    <location>
        <begin position="1"/>
        <end position="19"/>
    </location>
</feature>
<reference evidence="13" key="1">
    <citation type="journal article" date="2010" name="Science">
        <title>The genome of the Western clawed frog Xenopus tropicalis.</title>
        <authorList>
            <person name="Hellsten U."/>
            <person name="Harland R.M."/>
            <person name="Gilchrist M.J."/>
            <person name="Hendrix D."/>
            <person name="Jurka J."/>
            <person name="Kapitonov V."/>
            <person name="Ovcharenko I."/>
            <person name="Putnam N.H."/>
            <person name="Shu S."/>
            <person name="Taher L."/>
            <person name="Blitz I.L."/>
            <person name="Blumberg B."/>
            <person name="Dichmann D.S."/>
            <person name="Dubchak I."/>
            <person name="Amaya E."/>
            <person name="Detter J.C."/>
            <person name="Fletcher R."/>
            <person name="Gerhard D.S."/>
            <person name="Goodstein D."/>
            <person name="Graves T."/>
            <person name="Grigoriev I.V."/>
            <person name="Grimwood J."/>
            <person name="Kawashima T."/>
            <person name="Lindquist E."/>
            <person name="Lucas S.M."/>
            <person name="Mead P.E."/>
            <person name="Mitros T."/>
            <person name="Ogino H."/>
            <person name="Ohta Y."/>
            <person name="Poliakov A.V."/>
            <person name="Pollet N."/>
            <person name="Robert J."/>
            <person name="Salamov A."/>
            <person name="Sater A.K."/>
            <person name="Schmutz J."/>
            <person name="Terry A."/>
            <person name="Vize P.D."/>
            <person name="Warren W.C."/>
            <person name="Wells D."/>
            <person name="Wills A."/>
            <person name="Wilson R.K."/>
            <person name="Zimmerman L.B."/>
            <person name="Zorn A.M."/>
            <person name="Grainger R."/>
            <person name="Grammer T."/>
            <person name="Khokha M.K."/>
            <person name="Richardson P.M."/>
            <person name="Rokhsar D.S."/>
        </authorList>
    </citation>
    <scope>NUCLEOTIDE SEQUENCE [LARGE SCALE GENOMIC DNA]</scope>
    <source>
        <strain evidence="13">Nigerian</strain>
    </source>
</reference>
<dbReference type="SMART" id="SM00034">
    <property type="entry name" value="CLECT"/>
    <property type="match status" value="1"/>
</dbReference>
<comment type="caution">
    <text evidence="7">Lacks conserved residue(s) required for the propagation of feature annotation.</text>
</comment>
<dbReference type="Pfam" id="PF01825">
    <property type="entry name" value="GPS"/>
    <property type="match status" value="1"/>
</dbReference>
<dbReference type="PROSITE" id="PS50221">
    <property type="entry name" value="GAIN_B"/>
    <property type="match status" value="1"/>
</dbReference>
<evidence type="ECO:0000256" key="1">
    <source>
        <dbReference type="ARBA" id="ARBA00004141"/>
    </source>
</evidence>
<keyword evidence="5 9" id="KW-0472">Membrane</keyword>
<dbReference type="SMART" id="SM00303">
    <property type="entry name" value="GPS"/>
    <property type="match status" value="1"/>
</dbReference>
<accession>A0A803JYQ1</accession>
<evidence type="ECO:0000256" key="8">
    <source>
        <dbReference type="SAM" id="MobiDB-lite"/>
    </source>
</evidence>
<feature type="transmembrane region" description="Helical" evidence="9">
    <location>
        <begin position="1407"/>
        <end position="1427"/>
    </location>
</feature>
<dbReference type="InterPro" id="IPR046338">
    <property type="entry name" value="GAIN_dom_sf"/>
</dbReference>
<feature type="transmembrane region" description="Helical" evidence="9">
    <location>
        <begin position="814"/>
        <end position="835"/>
    </location>
</feature>
<evidence type="ECO:0000256" key="4">
    <source>
        <dbReference type="ARBA" id="ARBA00022989"/>
    </source>
</evidence>
<feature type="transmembrane region" description="Helical" evidence="9">
    <location>
        <begin position="1088"/>
        <end position="1113"/>
    </location>
</feature>
<evidence type="ECO:0000259" key="12">
    <source>
        <dbReference type="PROSITE" id="PS50221"/>
    </source>
</evidence>
<dbReference type="Ensembl" id="ENSXETT00000121456">
    <property type="protein sequence ID" value="ENSXETP00000113162"/>
    <property type="gene ID" value="ENSXETG00000042089"/>
</dbReference>
<dbReference type="InParanoid" id="A0A803JYQ1"/>
<feature type="region of interest" description="Disordered" evidence="8">
    <location>
        <begin position="159"/>
        <end position="179"/>
    </location>
</feature>
<keyword evidence="4 9" id="KW-1133">Transmembrane helix</keyword>
<feature type="transmembrane region" description="Helical" evidence="9">
    <location>
        <begin position="1183"/>
        <end position="1206"/>
    </location>
</feature>
<evidence type="ECO:0000256" key="6">
    <source>
        <dbReference type="ARBA" id="ARBA00023157"/>
    </source>
</evidence>
<dbReference type="Gene3D" id="2.60.220.50">
    <property type="match status" value="1"/>
</dbReference>
<dbReference type="Pfam" id="PF01477">
    <property type="entry name" value="PLAT"/>
    <property type="match status" value="1"/>
</dbReference>
<dbReference type="InterPro" id="IPR046791">
    <property type="entry name" value="Polycystin_dom"/>
</dbReference>
<name>A0A803JYQ1_XENTR</name>
<organism evidence="13">
    <name type="scientific">Xenopus tropicalis</name>
    <name type="common">Western clawed frog</name>
    <name type="synonym">Silurana tropicalis</name>
    <dbReference type="NCBI Taxonomy" id="8364"/>
    <lineage>
        <taxon>Eukaryota</taxon>
        <taxon>Metazoa</taxon>
        <taxon>Chordata</taxon>
        <taxon>Craniata</taxon>
        <taxon>Vertebrata</taxon>
        <taxon>Euteleostomi</taxon>
        <taxon>Amphibia</taxon>
        <taxon>Batrachia</taxon>
        <taxon>Anura</taxon>
        <taxon>Pipoidea</taxon>
        <taxon>Pipidae</taxon>
        <taxon>Xenopodinae</taxon>
        <taxon>Xenopus</taxon>
        <taxon>Silurana</taxon>
    </lineage>
</organism>
<evidence type="ECO:0000256" key="5">
    <source>
        <dbReference type="ARBA" id="ARBA00023136"/>
    </source>
</evidence>